<feature type="transmembrane region" description="Helical" evidence="1">
    <location>
        <begin position="14"/>
        <end position="32"/>
    </location>
</feature>
<evidence type="ECO:0000313" key="3">
    <source>
        <dbReference type="Proteomes" id="UP000176355"/>
    </source>
</evidence>
<feature type="transmembrane region" description="Helical" evidence="1">
    <location>
        <begin position="38"/>
        <end position="59"/>
    </location>
</feature>
<comment type="caution">
    <text evidence="2">The sequence shown here is derived from an EMBL/GenBank/DDBJ whole genome shotgun (WGS) entry which is preliminary data.</text>
</comment>
<dbReference type="Proteomes" id="UP000176355">
    <property type="component" value="Unassembled WGS sequence"/>
</dbReference>
<gene>
    <name evidence="2" type="ORF">A3G03_00915</name>
</gene>
<sequence length="61" mass="6863">MFRVTLKPIALSEIIRDVGLIFFASLFVGPLLGDKINWSVVLFGLIISLVLWYISLLLAKE</sequence>
<proteinExistence type="predicted"/>
<keyword evidence="1" id="KW-0472">Membrane</keyword>
<keyword evidence="1" id="KW-1133">Transmembrane helix</keyword>
<evidence type="ECO:0000313" key="2">
    <source>
        <dbReference type="EMBL" id="OHA44356.1"/>
    </source>
</evidence>
<dbReference type="EMBL" id="MHSL01000005">
    <property type="protein sequence ID" value="OHA44356.1"/>
    <property type="molecule type" value="Genomic_DNA"/>
</dbReference>
<reference evidence="2 3" key="1">
    <citation type="journal article" date="2016" name="Nat. Commun.">
        <title>Thousands of microbial genomes shed light on interconnected biogeochemical processes in an aquifer system.</title>
        <authorList>
            <person name="Anantharaman K."/>
            <person name="Brown C.T."/>
            <person name="Hug L.A."/>
            <person name="Sharon I."/>
            <person name="Castelle C.J."/>
            <person name="Probst A.J."/>
            <person name="Thomas B.C."/>
            <person name="Singh A."/>
            <person name="Wilkins M.J."/>
            <person name="Karaoz U."/>
            <person name="Brodie E.L."/>
            <person name="Williams K.H."/>
            <person name="Hubbard S.S."/>
            <person name="Banfield J.F."/>
        </authorList>
    </citation>
    <scope>NUCLEOTIDE SEQUENCE [LARGE SCALE GENOMIC DNA]</scope>
</reference>
<protein>
    <submittedName>
        <fullName evidence="2">Uncharacterized protein</fullName>
    </submittedName>
</protein>
<dbReference type="AlphaFoldDB" id="A0A1G2P7M9"/>
<evidence type="ECO:0000256" key="1">
    <source>
        <dbReference type="SAM" id="Phobius"/>
    </source>
</evidence>
<accession>A0A1G2P7M9</accession>
<organism evidence="2 3">
    <name type="scientific">Candidatus Taylorbacteria bacterium RIFCSPLOWO2_12_FULL_44_15c</name>
    <dbReference type="NCBI Taxonomy" id="1802333"/>
    <lineage>
        <taxon>Bacteria</taxon>
        <taxon>Candidatus Tayloriibacteriota</taxon>
    </lineage>
</organism>
<keyword evidence="1" id="KW-0812">Transmembrane</keyword>
<name>A0A1G2P7M9_9BACT</name>